<dbReference type="Proteomes" id="UP000054107">
    <property type="component" value="Unassembled WGS sequence"/>
</dbReference>
<proteinExistence type="predicted"/>
<gene>
    <name evidence="1" type="primary">PARPA_04492.1 scaffold 14269</name>
</gene>
<sequence length="194" mass="21853">MIVARFLRWFDAQSVSVEPLITILVVHYLAFGYHQSLQWSWSTKKRHGAPYNKSVIFHSQPTIALCPVLAFKCYLTRLAGGPCMRSHPYRPQSTFNNLVRDIRSHTLSVGLECIRNHIKSLMQYFSLNVQSWSRQQVIPKTRALGPTLAIIQNGASPEDAVLHGAWSSPSVFEAFYRLLSRGPVSDLIALTLSG</sequence>
<evidence type="ECO:0000313" key="1">
    <source>
        <dbReference type="EMBL" id="CEP10727.1"/>
    </source>
</evidence>
<reference evidence="1 2" key="1">
    <citation type="submission" date="2014-09" db="EMBL/GenBank/DDBJ databases">
        <authorList>
            <person name="Ellenberger Sabrina"/>
        </authorList>
    </citation>
    <scope>NUCLEOTIDE SEQUENCE [LARGE SCALE GENOMIC DNA]</scope>
    <source>
        <strain evidence="1 2">CBS 412.66</strain>
    </source>
</reference>
<evidence type="ECO:0000313" key="2">
    <source>
        <dbReference type="Proteomes" id="UP000054107"/>
    </source>
</evidence>
<dbReference type="STRING" id="35722.A0A0B7MZZ9"/>
<keyword evidence="2" id="KW-1185">Reference proteome</keyword>
<dbReference type="OrthoDB" id="5588333at2759"/>
<protein>
    <recommendedName>
        <fullName evidence="3">Ndc10 domain-containing protein</fullName>
    </recommendedName>
</protein>
<organism evidence="1 2">
    <name type="scientific">Parasitella parasitica</name>
    <dbReference type="NCBI Taxonomy" id="35722"/>
    <lineage>
        <taxon>Eukaryota</taxon>
        <taxon>Fungi</taxon>
        <taxon>Fungi incertae sedis</taxon>
        <taxon>Mucoromycota</taxon>
        <taxon>Mucoromycotina</taxon>
        <taxon>Mucoromycetes</taxon>
        <taxon>Mucorales</taxon>
        <taxon>Mucorineae</taxon>
        <taxon>Mucoraceae</taxon>
        <taxon>Parasitella</taxon>
    </lineage>
</organism>
<dbReference type="EMBL" id="LN725192">
    <property type="protein sequence ID" value="CEP10727.1"/>
    <property type="molecule type" value="Genomic_DNA"/>
</dbReference>
<evidence type="ECO:0008006" key="3">
    <source>
        <dbReference type="Google" id="ProtNLM"/>
    </source>
</evidence>
<dbReference type="AlphaFoldDB" id="A0A0B7MZZ9"/>
<accession>A0A0B7MZZ9</accession>
<name>A0A0B7MZZ9_9FUNG</name>